<keyword evidence="2" id="KW-0255">Endonuclease</keyword>
<dbReference type="Pfam" id="PF05685">
    <property type="entry name" value="Uma2"/>
    <property type="match status" value="1"/>
</dbReference>
<dbReference type="EMBL" id="DYXE01000051">
    <property type="protein sequence ID" value="HJH49797.1"/>
    <property type="molecule type" value="Genomic_DNA"/>
</dbReference>
<dbReference type="InterPro" id="IPR012296">
    <property type="entry name" value="Nuclease_put_TT1808"/>
</dbReference>
<reference evidence="2" key="2">
    <citation type="submission" date="2021-09" db="EMBL/GenBank/DDBJ databases">
        <authorList>
            <person name="Gilroy R."/>
        </authorList>
    </citation>
    <scope>NUCLEOTIDE SEQUENCE</scope>
    <source>
        <strain evidence="2">USAMLcec4-12693</strain>
    </source>
</reference>
<dbReference type="CDD" id="cd06260">
    <property type="entry name" value="DUF820-like"/>
    <property type="match status" value="1"/>
</dbReference>
<dbReference type="SUPFAM" id="SSF47413">
    <property type="entry name" value="lambda repressor-like DNA-binding domains"/>
    <property type="match status" value="1"/>
</dbReference>
<protein>
    <submittedName>
        <fullName evidence="2">Uma2 family endonuclease</fullName>
    </submittedName>
</protein>
<dbReference type="PANTHER" id="PTHR34107">
    <property type="entry name" value="SLL0198 PROTEIN-RELATED"/>
    <property type="match status" value="1"/>
</dbReference>
<dbReference type="PANTHER" id="PTHR34107:SF4">
    <property type="entry name" value="SLL1222 PROTEIN"/>
    <property type="match status" value="1"/>
</dbReference>
<dbReference type="Proteomes" id="UP000813420">
    <property type="component" value="Unassembled WGS sequence"/>
</dbReference>
<evidence type="ECO:0000313" key="2">
    <source>
        <dbReference type="EMBL" id="HJH49797.1"/>
    </source>
</evidence>
<dbReference type="GO" id="GO:0003677">
    <property type="term" value="F:DNA binding"/>
    <property type="evidence" value="ECO:0007669"/>
    <property type="project" value="InterPro"/>
</dbReference>
<accession>A0A9D2VY04</accession>
<proteinExistence type="predicted"/>
<feature type="domain" description="HTH cro/C1-type" evidence="1">
    <location>
        <begin position="5"/>
        <end position="61"/>
    </location>
</feature>
<evidence type="ECO:0000313" key="3">
    <source>
        <dbReference type="Proteomes" id="UP000813420"/>
    </source>
</evidence>
<dbReference type="RefSeq" id="WP_277271943.1">
    <property type="nucleotide sequence ID" value="NZ_DYXE01000051.1"/>
</dbReference>
<dbReference type="SMART" id="SM00530">
    <property type="entry name" value="HTH_XRE"/>
    <property type="match status" value="1"/>
</dbReference>
<organism evidence="2 3">
    <name type="scientific">Merdimonas faecis</name>
    <dbReference type="NCBI Taxonomy" id="1653435"/>
    <lineage>
        <taxon>Bacteria</taxon>
        <taxon>Bacillati</taxon>
        <taxon>Bacillota</taxon>
        <taxon>Clostridia</taxon>
        <taxon>Lachnospirales</taxon>
        <taxon>Lachnospiraceae</taxon>
        <taxon>Merdimonas</taxon>
    </lineage>
</organism>
<keyword evidence="2" id="KW-0378">Hydrolase</keyword>
<comment type="caution">
    <text evidence="2">The sequence shown here is derived from an EMBL/GenBank/DDBJ whole genome shotgun (WGS) entry which is preliminary data.</text>
</comment>
<reference evidence="2" key="1">
    <citation type="journal article" date="2021" name="PeerJ">
        <title>Extensive microbial diversity within the chicken gut microbiome revealed by metagenomics and culture.</title>
        <authorList>
            <person name="Gilroy R."/>
            <person name="Ravi A."/>
            <person name="Getino M."/>
            <person name="Pursley I."/>
            <person name="Horton D.L."/>
            <person name="Alikhan N.F."/>
            <person name="Baker D."/>
            <person name="Gharbi K."/>
            <person name="Hall N."/>
            <person name="Watson M."/>
            <person name="Adriaenssens E.M."/>
            <person name="Foster-Nyarko E."/>
            <person name="Jarju S."/>
            <person name="Secka A."/>
            <person name="Antonio M."/>
            <person name="Oren A."/>
            <person name="Chaudhuri R.R."/>
            <person name="La Ragione R."/>
            <person name="Hildebrand F."/>
            <person name="Pallen M.J."/>
        </authorList>
    </citation>
    <scope>NUCLEOTIDE SEQUENCE</scope>
    <source>
        <strain evidence="2">USAMLcec4-12693</strain>
    </source>
</reference>
<dbReference type="SUPFAM" id="SSF52980">
    <property type="entry name" value="Restriction endonuclease-like"/>
    <property type="match status" value="1"/>
</dbReference>
<name>A0A9D2VY04_9FIRM</name>
<dbReference type="InterPro" id="IPR010982">
    <property type="entry name" value="Lambda_DNA-bd_dom_sf"/>
</dbReference>
<gene>
    <name evidence="2" type="ORF">K8V39_05975</name>
</gene>
<dbReference type="Gene3D" id="3.90.1570.10">
    <property type="entry name" value="tt1808, chain A"/>
    <property type="match status" value="1"/>
</dbReference>
<dbReference type="InterPro" id="IPR001387">
    <property type="entry name" value="Cro/C1-type_HTH"/>
</dbReference>
<dbReference type="InterPro" id="IPR008538">
    <property type="entry name" value="Uma2"/>
</dbReference>
<evidence type="ECO:0000259" key="1">
    <source>
        <dbReference type="SMART" id="SM00530"/>
    </source>
</evidence>
<dbReference type="GO" id="GO:0004519">
    <property type="term" value="F:endonuclease activity"/>
    <property type="evidence" value="ECO:0007669"/>
    <property type="project" value="UniProtKB-KW"/>
</dbReference>
<keyword evidence="2" id="KW-0540">Nuclease</keyword>
<dbReference type="AlphaFoldDB" id="A0A9D2VY04"/>
<dbReference type="InterPro" id="IPR011335">
    <property type="entry name" value="Restrct_endonuc-II-like"/>
</dbReference>
<sequence>MTIQEMQERKRELGYTYAQIADLSGLPLGTVQKVLGGITLTPRYETIMALERVLGEQPSTMRESAAPYFVKKQGEYTLEDYYKIPDDIRVELIDGVIYDMSSPTSAHQIIGGFIHSKMLQHVLDKKGTCLPMIAPIDVQLDCDDKTMVEPDVVIVCDRDKIINRCIYGAPDFIIEVLSKSTKKKDSVIKLNKYLNAGVREYWMIDPMKKKVIVYDFEHEEYPVIHGFDAKVPVGIWNGELVIDFAEVYEHVGFLYERGIADM</sequence>